<dbReference type="Gene3D" id="1.10.150.340">
    <property type="entry name" value="Pyrimidine 5'-nucleotidase (UMPH-1), N-terminal domain"/>
    <property type="match status" value="1"/>
</dbReference>
<evidence type="ECO:0000256" key="8">
    <source>
        <dbReference type="ARBA" id="ARBA00023080"/>
    </source>
</evidence>
<dbReference type="PANTHER" id="PTHR13045:SF0">
    <property type="entry name" value="7-METHYLGUANOSINE PHOSPHATE-SPECIFIC 5'-NUCLEOTIDASE"/>
    <property type="match status" value="1"/>
</dbReference>
<sequence length="586" mass="65457">MCVLKPVQGRLISRTYLSDLTGQPPPKASPQRNLVWPNYIVSYTVSGLHLADVALTTGTATILFYVFTPFHRPFLTSLRRRAVFQTLPGLSHFGIRASQKLLAKGFFWLGIHVKASAGSCPSCQWSKGKHHNKSLPGNFPSPDARFSHAHLDVVGPLPPSNGFTHLLTCVDRYTRLAEAIPLPNVQTETIVMAFVSRWVTNFGAPSTVTTGRGAQFESDPLNILLKFLGCILIWTTAYHPAANSVVEMFYWQLKAGLRAAEDSGNWSDNLPLIFLGIRSALKSDLDCSVAELQCHQLHIKNPDAVKRKLTRIIALGKNNLQVISDFDWTMSKFYNKGDRTPSCHGIFELSPEMTPETRNQLRYLRQAYRPVEIDPTVPVTVKIPVMLEWCDLAHKVIVSSGIHKDILKTTVNECSIALRDYVGDFMTQLHRENIPLLIFSAGLGNVIELLLERFHLYFENVRVVANIMDFNDEGLLVGFKEPTIFTLNKTISTISNTAYFKKALSKRSSIILLGDSLVDPYMADGIPGESVDSHVNILKIGFLNSKNEALLETYMDIYDIVLTDNATFKIPLEVLNCIVHSESLDV</sequence>
<evidence type="ECO:0000256" key="2">
    <source>
        <dbReference type="ARBA" id="ARBA00008389"/>
    </source>
</evidence>
<keyword evidence="7" id="KW-0460">Magnesium</keyword>
<dbReference type="Pfam" id="PF05822">
    <property type="entry name" value="UMPH-1"/>
    <property type="match status" value="1"/>
</dbReference>
<evidence type="ECO:0000313" key="10">
    <source>
        <dbReference type="EMBL" id="VDN09666.1"/>
    </source>
</evidence>
<protein>
    <recommendedName>
        <fullName evidence="3">5'-nucleotidase</fullName>
        <ecNumber evidence="3">3.1.3.5</ecNumber>
    </recommendedName>
</protein>
<dbReference type="GO" id="GO:0015074">
    <property type="term" value="P:DNA integration"/>
    <property type="evidence" value="ECO:0007669"/>
    <property type="project" value="InterPro"/>
</dbReference>
<dbReference type="InterPro" id="IPR023214">
    <property type="entry name" value="HAD_sf"/>
</dbReference>
<organism evidence="10 11">
    <name type="scientific">Dibothriocephalus latus</name>
    <name type="common">Fish tapeworm</name>
    <name type="synonym">Diphyllobothrium latum</name>
    <dbReference type="NCBI Taxonomy" id="60516"/>
    <lineage>
        <taxon>Eukaryota</taxon>
        <taxon>Metazoa</taxon>
        <taxon>Spiralia</taxon>
        <taxon>Lophotrochozoa</taxon>
        <taxon>Platyhelminthes</taxon>
        <taxon>Cestoda</taxon>
        <taxon>Eucestoda</taxon>
        <taxon>Diphyllobothriidea</taxon>
        <taxon>Diphyllobothriidae</taxon>
        <taxon>Dibothriocephalus</taxon>
    </lineage>
</organism>
<keyword evidence="4" id="KW-0479">Metal-binding</keyword>
<dbReference type="NCBIfam" id="TIGR01544">
    <property type="entry name" value="HAD-SF-IE"/>
    <property type="match status" value="1"/>
</dbReference>
<dbReference type="SUPFAM" id="SSF53098">
    <property type="entry name" value="Ribonuclease H-like"/>
    <property type="match status" value="1"/>
</dbReference>
<dbReference type="InterPro" id="IPR036412">
    <property type="entry name" value="HAD-like_sf"/>
</dbReference>
<dbReference type="GO" id="GO:0000166">
    <property type="term" value="F:nucleotide binding"/>
    <property type="evidence" value="ECO:0007669"/>
    <property type="project" value="UniProtKB-KW"/>
</dbReference>
<dbReference type="InterPro" id="IPR036397">
    <property type="entry name" value="RNaseH_sf"/>
</dbReference>
<dbReference type="GO" id="GO:0005737">
    <property type="term" value="C:cytoplasm"/>
    <property type="evidence" value="ECO:0007669"/>
    <property type="project" value="InterPro"/>
</dbReference>
<dbReference type="InterPro" id="IPR012337">
    <property type="entry name" value="RNaseH-like_sf"/>
</dbReference>
<dbReference type="SFLD" id="SFLDS00003">
    <property type="entry name" value="Haloacid_Dehalogenase"/>
    <property type="match status" value="1"/>
</dbReference>
<dbReference type="InterPro" id="IPR001584">
    <property type="entry name" value="Integrase_cat-core"/>
</dbReference>
<dbReference type="PROSITE" id="PS50994">
    <property type="entry name" value="INTEGRASE"/>
    <property type="match status" value="1"/>
</dbReference>
<dbReference type="EC" id="3.1.3.5" evidence="3"/>
<dbReference type="SUPFAM" id="SSF56784">
    <property type="entry name" value="HAD-like"/>
    <property type="match status" value="1"/>
</dbReference>
<keyword evidence="6" id="KW-0378">Hydrolase</keyword>
<dbReference type="EMBL" id="UYRU01047538">
    <property type="protein sequence ID" value="VDN09666.1"/>
    <property type="molecule type" value="Genomic_DNA"/>
</dbReference>
<dbReference type="AlphaFoldDB" id="A0A3P7NVV0"/>
<keyword evidence="8" id="KW-0546">Nucleotide metabolism</keyword>
<dbReference type="PANTHER" id="PTHR13045">
    <property type="entry name" value="5'-NUCLEOTIDASE"/>
    <property type="match status" value="1"/>
</dbReference>
<comment type="catalytic activity">
    <reaction evidence="1">
        <text>a ribonucleoside 5'-phosphate + H2O = a ribonucleoside + phosphate</text>
        <dbReference type="Rhea" id="RHEA:12484"/>
        <dbReference type="ChEBI" id="CHEBI:15377"/>
        <dbReference type="ChEBI" id="CHEBI:18254"/>
        <dbReference type="ChEBI" id="CHEBI:43474"/>
        <dbReference type="ChEBI" id="CHEBI:58043"/>
        <dbReference type="EC" id="3.1.3.5"/>
    </reaction>
</comment>
<accession>A0A3P7NVV0</accession>
<dbReference type="FunFam" id="1.10.150.340:FF:000001">
    <property type="entry name" value="Cytosolic 5-nucleotidase 3-like"/>
    <property type="match status" value="1"/>
</dbReference>
<dbReference type="InterPro" id="IPR006434">
    <property type="entry name" value="Pyrimidine_nucleotidase_eu"/>
</dbReference>
<comment type="similarity">
    <text evidence="2">Belongs to the pyrimidine 5'-nucleotidase family.</text>
</comment>
<evidence type="ECO:0000313" key="11">
    <source>
        <dbReference type="Proteomes" id="UP000281553"/>
    </source>
</evidence>
<evidence type="ECO:0000256" key="5">
    <source>
        <dbReference type="ARBA" id="ARBA00022741"/>
    </source>
</evidence>
<keyword evidence="5" id="KW-0547">Nucleotide-binding</keyword>
<dbReference type="Proteomes" id="UP000281553">
    <property type="component" value="Unassembled WGS sequence"/>
</dbReference>
<proteinExistence type="inferred from homology"/>
<evidence type="ECO:0000256" key="6">
    <source>
        <dbReference type="ARBA" id="ARBA00022801"/>
    </source>
</evidence>
<evidence type="ECO:0000256" key="1">
    <source>
        <dbReference type="ARBA" id="ARBA00000815"/>
    </source>
</evidence>
<feature type="domain" description="Integrase catalytic" evidence="9">
    <location>
        <begin position="138"/>
        <end position="310"/>
    </location>
</feature>
<dbReference type="OrthoDB" id="10014216at2759"/>
<dbReference type="GO" id="GO:0008253">
    <property type="term" value="F:5'-nucleotidase activity"/>
    <property type="evidence" value="ECO:0007669"/>
    <property type="project" value="UniProtKB-EC"/>
</dbReference>
<name>A0A3P7NVV0_DIBLA</name>
<dbReference type="SFLD" id="SFLDG01128">
    <property type="entry name" value="C1.4:_5'-Nucleotidase_Like"/>
    <property type="match status" value="1"/>
</dbReference>
<keyword evidence="11" id="KW-1185">Reference proteome</keyword>
<dbReference type="Gene3D" id="3.30.420.10">
    <property type="entry name" value="Ribonuclease H-like superfamily/Ribonuclease H"/>
    <property type="match status" value="1"/>
</dbReference>
<evidence type="ECO:0000256" key="4">
    <source>
        <dbReference type="ARBA" id="ARBA00022723"/>
    </source>
</evidence>
<dbReference type="GO" id="GO:0000287">
    <property type="term" value="F:magnesium ion binding"/>
    <property type="evidence" value="ECO:0007669"/>
    <property type="project" value="InterPro"/>
</dbReference>
<evidence type="ECO:0000259" key="9">
    <source>
        <dbReference type="PROSITE" id="PS50994"/>
    </source>
</evidence>
<dbReference type="GO" id="GO:0003676">
    <property type="term" value="F:nucleic acid binding"/>
    <property type="evidence" value="ECO:0007669"/>
    <property type="project" value="InterPro"/>
</dbReference>
<evidence type="ECO:0000256" key="7">
    <source>
        <dbReference type="ARBA" id="ARBA00022842"/>
    </source>
</evidence>
<dbReference type="Gene3D" id="3.40.50.1000">
    <property type="entry name" value="HAD superfamily/HAD-like"/>
    <property type="match status" value="1"/>
</dbReference>
<dbReference type="GO" id="GO:0009117">
    <property type="term" value="P:nucleotide metabolic process"/>
    <property type="evidence" value="ECO:0007669"/>
    <property type="project" value="UniProtKB-KW"/>
</dbReference>
<gene>
    <name evidence="10" type="ORF">DILT_LOCUS5497</name>
</gene>
<reference evidence="10 11" key="1">
    <citation type="submission" date="2018-11" db="EMBL/GenBank/DDBJ databases">
        <authorList>
            <consortium name="Pathogen Informatics"/>
        </authorList>
    </citation>
    <scope>NUCLEOTIDE SEQUENCE [LARGE SCALE GENOMIC DNA]</scope>
</reference>
<evidence type="ECO:0000256" key="3">
    <source>
        <dbReference type="ARBA" id="ARBA00012643"/>
    </source>
</evidence>